<dbReference type="InterPro" id="IPR019734">
    <property type="entry name" value="TPR_rpt"/>
</dbReference>
<dbReference type="Proteomes" id="UP001226084">
    <property type="component" value="Unassembled WGS sequence"/>
</dbReference>
<dbReference type="RefSeq" id="WP_093534562.1">
    <property type="nucleotide sequence ID" value="NZ_CP118898.1"/>
</dbReference>
<organism evidence="5 6">
    <name type="scientific">Stenotrophomonas rhizophila</name>
    <dbReference type="NCBI Taxonomy" id="216778"/>
    <lineage>
        <taxon>Bacteria</taxon>
        <taxon>Pseudomonadati</taxon>
        <taxon>Pseudomonadota</taxon>
        <taxon>Gammaproteobacteria</taxon>
        <taxon>Lysobacterales</taxon>
        <taxon>Lysobacteraceae</taxon>
        <taxon>Stenotrophomonas</taxon>
    </lineage>
</organism>
<feature type="repeat" description="TPR" evidence="3">
    <location>
        <begin position="516"/>
        <end position="549"/>
    </location>
</feature>
<protein>
    <submittedName>
        <fullName evidence="5">Zn-dependent protease</fullName>
    </submittedName>
</protein>
<reference evidence="5" key="1">
    <citation type="submission" date="2023-07" db="EMBL/GenBank/DDBJ databases">
        <title>Functional and genomic diversity of the sorghum phyllosphere microbiome.</title>
        <authorList>
            <person name="Shade A."/>
        </authorList>
    </citation>
    <scope>NUCLEOTIDE SEQUENCE</scope>
    <source>
        <strain evidence="5">SORGH_AS_0457</strain>
    </source>
</reference>
<keyword evidence="1" id="KW-0677">Repeat</keyword>
<dbReference type="InterPro" id="IPR011990">
    <property type="entry name" value="TPR-like_helical_dom_sf"/>
</dbReference>
<evidence type="ECO:0000256" key="4">
    <source>
        <dbReference type="SAM" id="SignalP"/>
    </source>
</evidence>
<dbReference type="InterPro" id="IPR051012">
    <property type="entry name" value="CellSynth/LPSAsmb/PSIAsmb"/>
</dbReference>
<gene>
    <name evidence="5" type="ORF">QE424_002889</name>
</gene>
<evidence type="ECO:0000313" key="5">
    <source>
        <dbReference type="EMBL" id="MDQ1109730.1"/>
    </source>
</evidence>
<feature type="signal peptide" evidence="4">
    <location>
        <begin position="1"/>
        <end position="22"/>
    </location>
</feature>
<dbReference type="GO" id="GO:0008233">
    <property type="term" value="F:peptidase activity"/>
    <property type="evidence" value="ECO:0007669"/>
    <property type="project" value="UniProtKB-KW"/>
</dbReference>
<dbReference type="PANTHER" id="PTHR45586">
    <property type="entry name" value="TPR REPEAT-CONTAINING PROTEIN PA4667"/>
    <property type="match status" value="1"/>
</dbReference>
<dbReference type="SMART" id="SM00028">
    <property type="entry name" value="TPR"/>
    <property type="match status" value="4"/>
</dbReference>
<accession>A0AAP5EBE5</accession>
<evidence type="ECO:0000256" key="3">
    <source>
        <dbReference type="PROSITE-ProRule" id="PRU00339"/>
    </source>
</evidence>
<sequence>MPALIRISSVLLLSLFTASALAAAPAAPAGKAGTAEPASLTPVMAGEFALQAGKLPEAARWYLEAAEAGRDDAGLAERATRIAMLADDDKRATRALALWEKRAPRSLSMRSAAAALDLRKGDVKGARTELASLLRDPDPRGWKFALAALVGGGRDPAAAADVLGRLVDDNAIPNQLEPWQEFGRLAMRMDRPELARRMVDEVVRRFPGEPRVALLNASLMFQAGKTDDALAALHSVEPRTAEDPELRNAVAIAYDAMGDAKSAERVLAVGPQNVQTWGMRASLLAKQKDDVALLALYTDLSKQATKPDPAQRLLLGKIAEYLKRHAEAVDWYLSVPGGEERAEARLRAASAQYELGQTDKAFAGVHAIQSDAMIDDEARRDAYLLEAELRQRGDDLPGELDALARGLAAYPDENALLYARALAWERRDDVPRAEADLRKILVTEPENVAALNALGYTLADRTTRYQEALELIDRARVAEPDNAAIVDSYGWVLYRLGRNEEALVQLRRAWTLAKDPEIAAHVGEVLWVLGRKDEARRFFDEARKLDPENRALQRVIEKYGV</sequence>
<evidence type="ECO:0000256" key="2">
    <source>
        <dbReference type="ARBA" id="ARBA00022803"/>
    </source>
</evidence>
<keyword evidence="2 3" id="KW-0802">TPR repeat</keyword>
<dbReference type="PANTHER" id="PTHR45586:SF1">
    <property type="entry name" value="LIPOPOLYSACCHARIDE ASSEMBLY PROTEIN B"/>
    <property type="match status" value="1"/>
</dbReference>
<dbReference type="AlphaFoldDB" id="A0AAP5EBE5"/>
<dbReference type="GO" id="GO:0006508">
    <property type="term" value="P:proteolysis"/>
    <property type="evidence" value="ECO:0007669"/>
    <property type="project" value="UniProtKB-KW"/>
</dbReference>
<dbReference type="PROSITE" id="PS50005">
    <property type="entry name" value="TPR"/>
    <property type="match status" value="1"/>
</dbReference>
<comment type="caution">
    <text evidence="5">The sequence shown here is derived from an EMBL/GenBank/DDBJ whole genome shotgun (WGS) entry which is preliminary data.</text>
</comment>
<proteinExistence type="predicted"/>
<keyword evidence="5" id="KW-0645">Protease</keyword>
<dbReference type="SUPFAM" id="SSF48452">
    <property type="entry name" value="TPR-like"/>
    <property type="match status" value="2"/>
</dbReference>
<evidence type="ECO:0000313" key="6">
    <source>
        <dbReference type="Proteomes" id="UP001226084"/>
    </source>
</evidence>
<evidence type="ECO:0000256" key="1">
    <source>
        <dbReference type="ARBA" id="ARBA00022737"/>
    </source>
</evidence>
<dbReference type="Gene3D" id="1.25.40.10">
    <property type="entry name" value="Tetratricopeptide repeat domain"/>
    <property type="match status" value="2"/>
</dbReference>
<name>A0AAP5EBE5_9GAMM</name>
<dbReference type="Pfam" id="PF13432">
    <property type="entry name" value="TPR_16"/>
    <property type="match status" value="3"/>
</dbReference>
<feature type="chain" id="PRO_5042863631" evidence="4">
    <location>
        <begin position="23"/>
        <end position="561"/>
    </location>
</feature>
<keyword evidence="4" id="KW-0732">Signal</keyword>
<dbReference type="EMBL" id="JAUTAS010000001">
    <property type="protein sequence ID" value="MDQ1109730.1"/>
    <property type="molecule type" value="Genomic_DNA"/>
</dbReference>
<keyword evidence="5" id="KW-0378">Hydrolase</keyword>